<accession>A0A0W8FEE6</accession>
<sequence>MTGHIKILNDPVELVPLLITFNNTQYKKIYELLNKTWFTEEELREHTGDAACVAECLAVLKKGNLVEEQWRMPEPGKKPMKEFRTTYSKFRANFQCTMNDIGDILHIAISRDEGLRTIVDAIEQEIAAGNTSIGDISRKYSVSPIFVKGLAKRIPYLDVKGQGMVLLDRTS</sequence>
<gene>
    <name evidence="1" type="ORF">ASZ90_011032</name>
</gene>
<evidence type="ECO:0000313" key="1">
    <source>
        <dbReference type="EMBL" id="KUG19256.1"/>
    </source>
</evidence>
<name>A0A0W8FEE6_9ZZZZ</name>
<dbReference type="PIRSF" id="PIRSF022057">
    <property type="entry name" value="UCP022057"/>
    <property type="match status" value="1"/>
</dbReference>
<dbReference type="AlphaFoldDB" id="A0A0W8FEE6"/>
<dbReference type="InterPro" id="IPR014517">
    <property type="entry name" value="ArsR_tscrpt_regulator"/>
</dbReference>
<comment type="caution">
    <text evidence="1">The sequence shown here is derived from an EMBL/GenBank/DDBJ whole genome shotgun (WGS) entry which is preliminary data.</text>
</comment>
<proteinExistence type="predicted"/>
<organism evidence="1">
    <name type="scientific">hydrocarbon metagenome</name>
    <dbReference type="NCBI Taxonomy" id="938273"/>
    <lineage>
        <taxon>unclassified sequences</taxon>
        <taxon>metagenomes</taxon>
        <taxon>ecological metagenomes</taxon>
    </lineage>
</organism>
<dbReference type="EMBL" id="LNQE01001310">
    <property type="protein sequence ID" value="KUG19256.1"/>
    <property type="molecule type" value="Genomic_DNA"/>
</dbReference>
<dbReference type="Pfam" id="PF09824">
    <property type="entry name" value="ArsR"/>
    <property type="match status" value="1"/>
</dbReference>
<protein>
    <submittedName>
        <fullName evidence="1">Transcriptional regulator, arsr family</fullName>
    </submittedName>
</protein>
<reference evidence="1" key="1">
    <citation type="journal article" date="2015" name="Proc. Natl. Acad. Sci. U.S.A.">
        <title>Networks of energetic and metabolic interactions define dynamics in microbial communities.</title>
        <authorList>
            <person name="Embree M."/>
            <person name="Liu J.K."/>
            <person name="Al-Bassam M.M."/>
            <person name="Zengler K."/>
        </authorList>
    </citation>
    <scope>NUCLEOTIDE SEQUENCE</scope>
</reference>